<dbReference type="InterPro" id="IPR013087">
    <property type="entry name" value="Znf_C2H2_type"/>
</dbReference>
<dbReference type="Gene3D" id="3.30.160.60">
    <property type="entry name" value="Classic Zinc Finger"/>
    <property type="match status" value="1"/>
</dbReference>
<evidence type="ECO:0000256" key="3">
    <source>
        <dbReference type="ARBA" id="ARBA00022771"/>
    </source>
</evidence>
<feature type="domain" description="C2H2-type" evidence="6">
    <location>
        <begin position="171"/>
        <end position="198"/>
    </location>
</feature>
<keyword evidence="4" id="KW-0862">Zinc</keyword>
<dbReference type="PANTHER" id="PTHR24379:SF121">
    <property type="entry name" value="C2H2-TYPE DOMAIN-CONTAINING PROTEIN"/>
    <property type="match status" value="1"/>
</dbReference>
<evidence type="ECO:0000313" key="7">
    <source>
        <dbReference type="EMBL" id="JAA91639.1"/>
    </source>
</evidence>
<accession>S4PKP1</accession>
<dbReference type="PANTHER" id="PTHR24379">
    <property type="entry name" value="KRAB AND ZINC FINGER DOMAIN-CONTAINING"/>
    <property type="match status" value="1"/>
</dbReference>
<protein>
    <submittedName>
        <fullName evidence="7">Zinc finger and BTB domain-containing protein 41</fullName>
    </submittedName>
</protein>
<evidence type="ECO:0000256" key="4">
    <source>
        <dbReference type="ARBA" id="ARBA00022833"/>
    </source>
</evidence>
<name>S4PKP1_9NEOP</name>
<evidence type="ECO:0000256" key="5">
    <source>
        <dbReference type="PROSITE-ProRule" id="PRU00042"/>
    </source>
</evidence>
<keyword evidence="3 5" id="KW-0863">Zinc-finger</keyword>
<dbReference type="SUPFAM" id="SSF57667">
    <property type="entry name" value="beta-beta-alpha zinc fingers"/>
    <property type="match status" value="1"/>
</dbReference>
<feature type="domain" description="C2H2-type" evidence="6">
    <location>
        <begin position="21"/>
        <end position="49"/>
    </location>
</feature>
<dbReference type="PROSITE" id="PS50157">
    <property type="entry name" value="ZINC_FINGER_C2H2_2"/>
    <property type="match status" value="3"/>
</dbReference>
<keyword evidence="2" id="KW-0677">Repeat</keyword>
<feature type="non-terminal residue" evidence="7">
    <location>
        <position position="223"/>
    </location>
</feature>
<feature type="non-terminal residue" evidence="7">
    <location>
        <position position="1"/>
    </location>
</feature>
<dbReference type="GO" id="GO:0008270">
    <property type="term" value="F:zinc ion binding"/>
    <property type="evidence" value="ECO:0007669"/>
    <property type="project" value="UniProtKB-KW"/>
</dbReference>
<dbReference type="Pfam" id="PF00096">
    <property type="entry name" value="zf-C2H2"/>
    <property type="match status" value="1"/>
</dbReference>
<evidence type="ECO:0000259" key="6">
    <source>
        <dbReference type="PROSITE" id="PS50157"/>
    </source>
</evidence>
<keyword evidence="1" id="KW-0479">Metal-binding</keyword>
<dbReference type="FunFam" id="3.30.160.60:FF:000340">
    <property type="entry name" value="zinc finger protein 473 isoform X1"/>
    <property type="match status" value="1"/>
</dbReference>
<dbReference type="PROSITE" id="PS00028">
    <property type="entry name" value="ZINC_FINGER_C2H2_1"/>
    <property type="match status" value="3"/>
</dbReference>
<reference evidence="7" key="1">
    <citation type="journal article" date="2013" name="BMC Genomics">
        <title>Unscrambling butterfly oogenesis.</title>
        <authorList>
            <person name="Carter J.M."/>
            <person name="Baker S.C."/>
            <person name="Pink R."/>
            <person name="Carter D.R."/>
            <person name="Collins A."/>
            <person name="Tomlin J."/>
            <person name="Gibbs M."/>
            <person name="Breuker C.J."/>
        </authorList>
    </citation>
    <scope>NUCLEOTIDE SEQUENCE</scope>
    <source>
        <tissue evidence="7">Ovary</tissue>
    </source>
</reference>
<dbReference type="EMBL" id="GAIX01000921">
    <property type="protein sequence ID" value="JAA91639.1"/>
    <property type="molecule type" value="Transcribed_RNA"/>
</dbReference>
<reference evidence="7" key="2">
    <citation type="submission" date="2013-05" db="EMBL/GenBank/DDBJ databases">
        <authorList>
            <person name="Carter J.-M."/>
            <person name="Baker S.C."/>
            <person name="Pink R."/>
            <person name="Carter D.R.F."/>
            <person name="Collins A."/>
            <person name="Tomlin J."/>
            <person name="Gibbs M."/>
            <person name="Breuker C.J."/>
        </authorList>
    </citation>
    <scope>NUCLEOTIDE SEQUENCE</scope>
    <source>
        <tissue evidence="7">Ovary</tissue>
    </source>
</reference>
<evidence type="ECO:0000256" key="2">
    <source>
        <dbReference type="ARBA" id="ARBA00022737"/>
    </source>
</evidence>
<dbReference type="InterPro" id="IPR036236">
    <property type="entry name" value="Znf_C2H2_sf"/>
</dbReference>
<proteinExistence type="predicted"/>
<feature type="domain" description="C2H2-type" evidence="6">
    <location>
        <begin position="76"/>
        <end position="104"/>
    </location>
</feature>
<evidence type="ECO:0000256" key="1">
    <source>
        <dbReference type="ARBA" id="ARBA00022723"/>
    </source>
</evidence>
<organism evidence="7">
    <name type="scientific">Pararge aegeria</name>
    <name type="common">speckled wood butterfly</name>
    <dbReference type="NCBI Taxonomy" id="116150"/>
    <lineage>
        <taxon>Eukaryota</taxon>
        <taxon>Metazoa</taxon>
        <taxon>Ecdysozoa</taxon>
        <taxon>Arthropoda</taxon>
        <taxon>Hexapoda</taxon>
        <taxon>Insecta</taxon>
        <taxon>Pterygota</taxon>
        <taxon>Neoptera</taxon>
        <taxon>Endopterygota</taxon>
        <taxon>Lepidoptera</taxon>
        <taxon>Glossata</taxon>
        <taxon>Ditrysia</taxon>
        <taxon>Papilionoidea</taxon>
        <taxon>Nymphalidae</taxon>
        <taxon>Satyrinae</taxon>
        <taxon>Satyrini</taxon>
        <taxon>Parargina</taxon>
        <taxon>Pararge</taxon>
    </lineage>
</organism>
<dbReference type="AlphaFoldDB" id="S4PKP1"/>
<sequence length="223" mass="26399">EELLDSIEKRKLEEGYVNASNKCKSCVEVFKDEIELEEHNKRLHVQKPKFIQCDICQVYIKFWWLPDHRSEHFLKYQCNFCTKEYYTAIDILLHLKNIHSMRNAITPGMLKKLKRKAMLTNPILAQKKKERNIDRTSEESTVGFKCSDCNTYFENRYLRYKHILKLHREGHKCATCGKSFAFKNTLNKHEQIHGEPQPMEQCATCGKMVRRDRVIAHARIHAA</sequence>
<dbReference type="SMART" id="SM00355">
    <property type="entry name" value="ZnF_C2H2"/>
    <property type="match status" value="6"/>
</dbReference>
<dbReference type="GO" id="GO:0005634">
    <property type="term" value="C:nucleus"/>
    <property type="evidence" value="ECO:0007669"/>
    <property type="project" value="UniProtKB-ARBA"/>
</dbReference>